<keyword evidence="3" id="KW-0677">Repeat</keyword>
<evidence type="ECO:0000256" key="5">
    <source>
        <dbReference type="ARBA" id="ARBA00022771"/>
    </source>
</evidence>
<dbReference type="InterPro" id="IPR034732">
    <property type="entry name" value="EPHD"/>
</dbReference>
<dbReference type="GO" id="GO:0000724">
    <property type="term" value="P:double-strand break repair via homologous recombination"/>
    <property type="evidence" value="ECO:0007669"/>
    <property type="project" value="TreeGrafter"/>
</dbReference>
<dbReference type="GO" id="GO:0008270">
    <property type="term" value="F:zinc ion binding"/>
    <property type="evidence" value="ECO:0007669"/>
    <property type="project" value="UniProtKB-KW"/>
</dbReference>
<dbReference type="Pfam" id="PF00533">
    <property type="entry name" value="BRCT"/>
    <property type="match status" value="1"/>
</dbReference>
<dbReference type="InterPro" id="IPR036420">
    <property type="entry name" value="BRCT_dom_sf"/>
</dbReference>
<sequence length="509" mass="56570">MGDPYGRLEVQRQSQINSTTVLALRRWRRREETKECRAGEMKPTTKPDADSYSKRGGGGGGGGGSGGGGVDSSRMKRDSPTLKTYSRKRKLNSRPPNLRMPSILFGDECAFCHSFRTTQATGPMSCYKDGKLMDVKEADRSNAIYVHQKCVEWAPKVYFSGGIMKNFEVELQRASKIKCNKCGLKGAALGCYFASCPKSFHVPCAVEIPECRWDCVNYHVLCPDHSSEKMPCDEDSNKNAQSTHVPSVQIESPKSSGKVTENKRNEQFVDPKLVGNERIFIGSDLMDSQKDLMDKFARLTGGTVIDSWRQDVTHVIASTTDSGACKITHNILLAILNGKWVLTTKWIDACMEVGRLAPEEPYEVKVDVHGLVDGPKKGRVRAKQKAQKLFAGLCFYISVYFTRSSKQSLKDLIVAAGGRVLEEDCLIVQYPFAEDPPFLYFIYNENPPKKYDPGDVMKITDERCQEAVEMFKNTGAKVISNTRVFDAIAALDTDFLYVGSVSTETVGQV</sequence>
<dbReference type="EMBL" id="CP136895">
    <property type="protein sequence ID" value="WOL09780.1"/>
    <property type="molecule type" value="Genomic_DNA"/>
</dbReference>
<feature type="region of interest" description="Disordered" evidence="9">
    <location>
        <begin position="1"/>
        <end position="20"/>
    </location>
</feature>
<evidence type="ECO:0000259" key="10">
    <source>
        <dbReference type="PROSITE" id="PS50172"/>
    </source>
</evidence>
<feature type="region of interest" description="Disordered" evidence="9">
    <location>
        <begin position="25"/>
        <end position="98"/>
    </location>
</feature>
<dbReference type="InterPro" id="IPR001357">
    <property type="entry name" value="BRCT_dom"/>
</dbReference>
<feature type="domain" description="BRCT" evidence="10">
    <location>
        <begin position="385"/>
        <end position="423"/>
    </location>
</feature>
<dbReference type="InterPro" id="IPR013083">
    <property type="entry name" value="Znf_RING/FYVE/PHD"/>
</dbReference>
<dbReference type="SUPFAM" id="SSF52113">
    <property type="entry name" value="BRCT domain"/>
    <property type="match status" value="1"/>
</dbReference>
<keyword evidence="13" id="KW-1185">Reference proteome</keyword>
<keyword evidence="8" id="KW-0539">Nucleus</keyword>
<feature type="compositionally biased region" description="Gly residues" evidence="9">
    <location>
        <begin position="55"/>
        <end position="70"/>
    </location>
</feature>
<feature type="compositionally biased region" description="Polar residues" evidence="9">
    <location>
        <begin position="11"/>
        <end position="20"/>
    </location>
</feature>
<proteinExistence type="predicted"/>
<dbReference type="Pfam" id="PF16589">
    <property type="entry name" value="BRCT_2"/>
    <property type="match status" value="1"/>
</dbReference>
<feature type="compositionally biased region" description="Polar residues" evidence="9">
    <location>
        <begin position="238"/>
        <end position="259"/>
    </location>
</feature>
<keyword evidence="5" id="KW-0863">Zinc-finger</keyword>
<keyword evidence="4" id="KW-0227">DNA damage</keyword>
<dbReference type="PANTHER" id="PTHR13763">
    <property type="entry name" value="BREAST CANCER TYPE 1 SUSCEPTIBILITY PROTEIN BRCA1"/>
    <property type="match status" value="1"/>
</dbReference>
<dbReference type="PROSITE" id="PS51805">
    <property type="entry name" value="EPHD"/>
    <property type="match status" value="1"/>
</dbReference>
<comment type="subcellular location">
    <subcellularLocation>
        <location evidence="1">Nucleus</location>
    </subcellularLocation>
</comment>
<evidence type="ECO:0000256" key="4">
    <source>
        <dbReference type="ARBA" id="ARBA00022763"/>
    </source>
</evidence>
<protein>
    <submittedName>
        <fullName evidence="12">Uncharacterized protein</fullName>
    </submittedName>
</protein>
<evidence type="ECO:0000259" key="11">
    <source>
        <dbReference type="PROSITE" id="PS51805"/>
    </source>
</evidence>
<evidence type="ECO:0000256" key="6">
    <source>
        <dbReference type="ARBA" id="ARBA00022833"/>
    </source>
</evidence>
<feature type="compositionally biased region" description="Basic and acidic residues" evidence="9">
    <location>
        <begin position="29"/>
        <end position="53"/>
    </location>
</feature>
<keyword evidence="7" id="KW-0234">DNA repair</keyword>
<gene>
    <name evidence="12" type="ORF">Cni_G18533</name>
</gene>
<dbReference type="InterPro" id="IPR031099">
    <property type="entry name" value="BRCA1-associated"/>
</dbReference>
<evidence type="ECO:0000256" key="2">
    <source>
        <dbReference type="ARBA" id="ARBA00022723"/>
    </source>
</evidence>
<dbReference type="FunFam" id="3.40.50.10190:FF:000006">
    <property type="entry name" value="Breast cancer type 1 susceptibility protein homolog"/>
    <property type="match status" value="1"/>
</dbReference>
<dbReference type="GO" id="GO:0005634">
    <property type="term" value="C:nucleus"/>
    <property type="evidence" value="ECO:0007669"/>
    <property type="project" value="UniProtKB-SubCell"/>
</dbReference>
<evidence type="ECO:0000256" key="7">
    <source>
        <dbReference type="ARBA" id="ARBA00023204"/>
    </source>
</evidence>
<accession>A0AAQ3QIU5</accession>
<dbReference type="Pfam" id="PF13771">
    <property type="entry name" value="zf-HC5HC2H"/>
    <property type="match status" value="1"/>
</dbReference>
<dbReference type="Gene3D" id="3.30.40.10">
    <property type="entry name" value="Zinc/RING finger domain, C3HC4 (zinc finger)"/>
    <property type="match status" value="1"/>
</dbReference>
<dbReference type="GO" id="GO:0004842">
    <property type="term" value="F:ubiquitin-protein transferase activity"/>
    <property type="evidence" value="ECO:0007669"/>
    <property type="project" value="TreeGrafter"/>
</dbReference>
<dbReference type="Gene3D" id="3.40.50.10190">
    <property type="entry name" value="BRCT domain"/>
    <property type="match status" value="2"/>
</dbReference>
<dbReference type="Proteomes" id="UP001327560">
    <property type="component" value="Chromosome 6"/>
</dbReference>
<organism evidence="12 13">
    <name type="scientific">Canna indica</name>
    <name type="common">Indian-shot</name>
    <dbReference type="NCBI Taxonomy" id="4628"/>
    <lineage>
        <taxon>Eukaryota</taxon>
        <taxon>Viridiplantae</taxon>
        <taxon>Streptophyta</taxon>
        <taxon>Embryophyta</taxon>
        <taxon>Tracheophyta</taxon>
        <taxon>Spermatophyta</taxon>
        <taxon>Magnoliopsida</taxon>
        <taxon>Liliopsida</taxon>
        <taxon>Zingiberales</taxon>
        <taxon>Cannaceae</taxon>
        <taxon>Canna</taxon>
    </lineage>
</organism>
<feature type="domain" description="BRCT" evidence="10">
    <location>
        <begin position="269"/>
        <end position="364"/>
    </location>
</feature>
<evidence type="ECO:0000256" key="8">
    <source>
        <dbReference type="ARBA" id="ARBA00023242"/>
    </source>
</evidence>
<evidence type="ECO:0000313" key="13">
    <source>
        <dbReference type="Proteomes" id="UP001327560"/>
    </source>
</evidence>
<evidence type="ECO:0000256" key="3">
    <source>
        <dbReference type="ARBA" id="ARBA00022737"/>
    </source>
</evidence>
<feature type="domain" description="PHD-type" evidence="11">
    <location>
        <begin position="106"/>
        <end position="226"/>
    </location>
</feature>
<dbReference type="GO" id="GO:0045944">
    <property type="term" value="P:positive regulation of transcription by RNA polymerase II"/>
    <property type="evidence" value="ECO:0007669"/>
    <property type="project" value="TreeGrafter"/>
</dbReference>
<dbReference type="PROSITE" id="PS50172">
    <property type="entry name" value="BRCT"/>
    <property type="match status" value="2"/>
</dbReference>
<keyword evidence="6" id="KW-0862">Zinc</keyword>
<dbReference type="CDD" id="cd17734">
    <property type="entry name" value="BRCT_Bard1_rpt1"/>
    <property type="match status" value="1"/>
</dbReference>
<dbReference type="SMART" id="SM00292">
    <property type="entry name" value="BRCT"/>
    <property type="match status" value="2"/>
</dbReference>
<evidence type="ECO:0000313" key="12">
    <source>
        <dbReference type="EMBL" id="WOL09780.1"/>
    </source>
</evidence>
<dbReference type="AlphaFoldDB" id="A0AAQ3QIU5"/>
<keyword evidence="2" id="KW-0479">Metal-binding</keyword>
<evidence type="ECO:0000256" key="9">
    <source>
        <dbReference type="SAM" id="MobiDB-lite"/>
    </source>
</evidence>
<dbReference type="PANTHER" id="PTHR13763:SF9">
    <property type="entry name" value="BRCA1-ASSOCIATED RING DOMAIN PROTEIN 1"/>
    <property type="match status" value="1"/>
</dbReference>
<name>A0AAQ3QIU5_9LILI</name>
<reference evidence="12 13" key="1">
    <citation type="submission" date="2023-10" db="EMBL/GenBank/DDBJ databases">
        <title>Chromosome-scale genome assembly provides insights into flower coloration mechanisms of Canna indica.</title>
        <authorList>
            <person name="Li C."/>
        </authorList>
    </citation>
    <scope>NUCLEOTIDE SEQUENCE [LARGE SCALE GENOMIC DNA]</scope>
    <source>
        <tissue evidence="12">Flower</tissue>
    </source>
</reference>
<feature type="region of interest" description="Disordered" evidence="9">
    <location>
        <begin position="232"/>
        <end position="263"/>
    </location>
</feature>
<evidence type="ECO:0000256" key="1">
    <source>
        <dbReference type="ARBA" id="ARBA00004123"/>
    </source>
</evidence>